<protein>
    <recommendedName>
        <fullName evidence="8">Polysaccharide biosynthesis protein C-terminal domain-containing protein</fullName>
    </recommendedName>
</protein>
<dbReference type="InterPro" id="IPR050833">
    <property type="entry name" value="Poly_Biosynth_Transport"/>
</dbReference>
<evidence type="ECO:0000256" key="3">
    <source>
        <dbReference type="ARBA" id="ARBA00022692"/>
    </source>
</evidence>
<dbReference type="AlphaFoldDB" id="A0A382AW28"/>
<dbReference type="InterPro" id="IPR002797">
    <property type="entry name" value="Polysacc_synth"/>
</dbReference>
<keyword evidence="2" id="KW-1003">Cell membrane</keyword>
<keyword evidence="5 6" id="KW-0472">Membrane</keyword>
<evidence type="ECO:0000256" key="4">
    <source>
        <dbReference type="ARBA" id="ARBA00022989"/>
    </source>
</evidence>
<dbReference type="PANTHER" id="PTHR30250:SF11">
    <property type="entry name" value="O-ANTIGEN TRANSPORTER-RELATED"/>
    <property type="match status" value="1"/>
</dbReference>
<feature type="transmembrane region" description="Helical" evidence="6">
    <location>
        <begin position="217"/>
        <end position="239"/>
    </location>
</feature>
<dbReference type="GO" id="GO:0005886">
    <property type="term" value="C:plasma membrane"/>
    <property type="evidence" value="ECO:0007669"/>
    <property type="project" value="UniProtKB-SubCell"/>
</dbReference>
<evidence type="ECO:0000256" key="5">
    <source>
        <dbReference type="ARBA" id="ARBA00023136"/>
    </source>
</evidence>
<comment type="subcellular location">
    <subcellularLocation>
        <location evidence="1">Cell membrane</location>
        <topology evidence="1">Multi-pass membrane protein</topology>
    </subcellularLocation>
</comment>
<keyword evidence="3 6" id="KW-0812">Transmembrane</keyword>
<evidence type="ECO:0008006" key="8">
    <source>
        <dbReference type="Google" id="ProtNLM"/>
    </source>
</evidence>
<reference evidence="7" key="1">
    <citation type="submission" date="2018-05" db="EMBL/GenBank/DDBJ databases">
        <authorList>
            <person name="Lanie J.A."/>
            <person name="Ng W.-L."/>
            <person name="Kazmierczak K.M."/>
            <person name="Andrzejewski T.M."/>
            <person name="Davidsen T.M."/>
            <person name="Wayne K.J."/>
            <person name="Tettelin H."/>
            <person name="Glass J.I."/>
            <person name="Rusch D."/>
            <person name="Podicherti R."/>
            <person name="Tsui H.-C.T."/>
            <person name="Winkler M.E."/>
        </authorList>
    </citation>
    <scope>NUCLEOTIDE SEQUENCE</scope>
</reference>
<accession>A0A382AW28</accession>
<dbReference type="PANTHER" id="PTHR30250">
    <property type="entry name" value="PST FAMILY PREDICTED COLANIC ACID TRANSPORTER"/>
    <property type="match status" value="1"/>
</dbReference>
<gene>
    <name evidence="7" type="ORF">METZ01_LOCUS158589</name>
</gene>
<feature type="non-terminal residue" evidence="7">
    <location>
        <position position="253"/>
    </location>
</feature>
<evidence type="ECO:0000256" key="1">
    <source>
        <dbReference type="ARBA" id="ARBA00004651"/>
    </source>
</evidence>
<keyword evidence="4 6" id="KW-1133">Transmembrane helix</keyword>
<evidence type="ECO:0000313" key="7">
    <source>
        <dbReference type="EMBL" id="SVB05735.1"/>
    </source>
</evidence>
<evidence type="ECO:0000256" key="2">
    <source>
        <dbReference type="ARBA" id="ARBA00022475"/>
    </source>
</evidence>
<feature type="transmembrane region" description="Helical" evidence="6">
    <location>
        <begin position="114"/>
        <end position="137"/>
    </location>
</feature>
<name>A0A382AW28_9ZZZZ</name>
<feature type="transmembrane region" description="Helical" evidence="6">
    <location>
        <begin position="173"/>
        <end position="196"/>
    </location>
</feature>
<feature type="transmembrane region" description="Helical" evidence="6">
    <location>
        <begin position="7"/>
        <end position="29"/>
    </location>
</feature>
<evidence type="ECO:0000256" key="6">
    <source>
        <dbReference type="SAM" id="Phobius"/>
    </source>
</evidence>
<organism evidence="7">
    <name type="scientific">marine metagenome</name>
    <dbReference type="NCBI Taxonomy" id="408172"/>
    <lineage>
        <taxon>unclassified sequences</taxon>
        <taxon>metagenomes</taxon>
        <taxon>ecological metagenomes</taxon>
    </lineage>
</organism>
<dbReference type="Pfam" id="PF01943">
    <property type="entry name" value="Polysacc_synt"/>
    <property type="match status" value="1"/>
</dbReference>
<feature type="transmembrane region" description="Helical" evidence="6">
    <location>
        <begin position="149"/>
        <end position="167"/>
    </location>
</feature>
<proteinExistence type="predicted"/>
<dbReference type="EMBL" id="UINC01027093">
    <property type="protein sequence ID" value="SVB05735.1"/>
    <property type="molecule type" value="Genomic_DNA"/>
</dbReference>
<sequence>MVSEIMIRMVGIFSSRLITFLTSLYIASIVSEGDWGRISLIMNYFTIFLVFSGSFFPRSITTYTAQNNTNISSNNSALIIGNRIILIASAITIICGIVFIKAINPIQNLASESILLLLLLMVSVPILSQNIICFFQGLGKIGIMTVLELIRSIITSALIILGVRSMYDPAMGWALGKVSGILLVLFILIITFYFLQRESLFYWKYFDMQLYEKLKKYFYWGLIGAIFSVAIRNLDVIIISNTFHNDVRTGLFK</sequence>
<feature type="transmembrane region" description="Helical" evidence="6">
    <location>
        <begin position="77"/>
        <end position="102"/>
    </location>
</feature>
<feature type="transmembrane region" description="Helical" evidence="6">
    <location>
        <begin position="35"/>
        <end position="56"/>
    </location>
</feature>